<proteinExistence type="predicted"/>
<organism evidence="1 2">
    <name type="scientific">Pluteus cervinus</name>
    <dbReference type="NCBI Taxonomy" id="181527"/>
    <lineage>
        <taxon>Eukaryota</taxon>
        <taxon>Fungi</taxon>
        <taxon>Dikarya</taxon>
        <taxon>Basidiomycota</taxon>
        <taxon>Agaricomycotina</taxon>
        <taxon>Agaricomycetes</taxon>
        <taxon>Agaricomycetidae</taxon>
        <taxon>Agaricales</taxon>
        <taxon>Pluteineae</taxon>
        <taxon>Pluteaceae</taxon>
        <taxon>Pluteus</taxon>
    </lineage>
</organism>
<accession>A0ACD3ATW7</accession>
<keyword evidence="2" id="KW-1185">Reference proteome</keyword>
<dbReference type="Proteomes" id="UP000308600">
    <property type="component" value="Unassembled WGS sequence"/>
</dbReference>
<dbReference type="EMBL" id="ML208339">
    <property type="protein sequence ID" value="TFK69002.1"/>
    <property type="molecule type" value="Genomic_DNA"/>
</dbReference>
<evidence type="ECO:0000313" key="1">
    <source>
        <dbReference type="EMBL" id="TFK69002.1"/>
    </source>
</evidence>
<gene>
    <name evidence="1" type="ORF">BDN72DRAFT_947387</name>
</gene>
<evidence type="ECO:0000313" key="2">
    <source>
        <dbReference type="Proteomes" id="UP000308600"/>
    </source>
</evidence>
<sequence length="981" mass="110956">MPRTFRPRNIPCPVKTCKLWFTNRGGLSNHIKTHNSPAFIRVPSPPPTFPSTADLRDIVDAIFGDEVPNQPANPAQDYEDFAAGLDSETEDLNAEPGEKESITYHPTINGRPCDETGKFLPQNTPPPPWDHPSPDDWTPFEKPTGRADFELADLLYKRDQMPATNIKDLMQIWAGREGHDPPFANAQDLYDTIDSIPLGDVPWQSFTVKYNGPDTGLDAPSWKRKEYDVWFRDPREVLKQQLSNPDFAHEMDFSPKEVRNTASGDRRYCDFMSGRWSWKQADKLAEKEENHGSTLCPIILGSDKTVVSIGTGNTEYYPLYMSNGLIHNNVRRAHRGGVTLIAFLAIPKTDREHGDSDEFRHFRRHIFHGSLSEILQSLHAGMEKYEVLQYGDGYYRRTIYSLGPYIADYPEQVLLACVVSGWCPKCQADADNLDTPGATRRSHALTKALMDSCPKNELWDEYGIISDIIPFTNGFPRADIHELISPDILHQIIKGTFKDHLVTWLEAYLVLEYGRTDADRRLADIDRRIAAAPPFPKLRRFPEGRRFKQWTGDDSKALMKVLLPAISGHVPAEMVLTVQYFLDFCYLVRRSVLEDSDLEELDQLLEKFHESRTIFETEGVRSPQGNRSSFSLPRQHALTHYRTSILEFGAPNGLCTSITESQHIQAVKEPWRRSNKYNALGQMILSIQRTNKLTAARINFQHRGMLDGSLFAGAEEDDDEGGGEDEGHGAEGLKGVQDEDDDGGASERGDILGEVKLARNPVRNLSRNATILSQEIDRPNLPFLISRFLDQQGAESESGSDDESDLAPNLQFQGKIWTYPSAVATFYAPSDRSGVQGMYRERIRAVSSWRGGPPRYDCVFVDHDSERPGFQGLLIARVKLFFKLKHNKRTFPCALVNWYSTIGEAPCPETGMWMVEPDFDGNGLLVEDVIHIDSILRCAHLMPIAGQERVPSYLSHTDTLDAFQAFYVNKYIDHHAFEIAF</sequence>
<protein>
    <submittedName>
        <fullName evidence="1">Uncharacterized protein</fullName>
    </submittedName>
</protein>
<name>A0ACD3ATW7_9AGAR</name>
<reference evidence="1 2" key="1">
    <citation type="journal article" date="2019" name="Nat. Ecol. Evol.">
        <title>Megaphylogeny resolves global patterns of mushroom evolution.</title>
        <authorList>
            <person name="Varga T."/>
            <person name="Krizsan K."/>
            <person name="Foldi C."/>
            <person name="Dima B."/>
            <person name="Sanchez-Garcia M."/>
            <person name="Sanchez-Ramirez S."/>
            <person name="Szollosi G.J."/>
            <person name="Szarkandi J.G."/>
            <person name="Papp V."/>
            <person name="Albert L."/>
            <person name="Andreopoulos W."/>
            <person name="Angelini C."/>
            <person name="Antonin V."/>
            <person name="Barry K.W."/>
            <person name="Bougher N.L."/>
            <person name="Buchanan P."/>
            <person name="Buyck B."/>
            <person name="Bense V."/>
            <person name="Catcheside P."/>
            <person name="Chovatia M."/>
            <person name="Cooper J."/>
            <person name="Damon W."/>
            <person name="Desjardin D."/>
            <person name="Finy P."/>
            <person name="Geml J."/>
            <person name="Haridas S."/>
            <person name="Hughes K."/>
            <person name="Justo A."/>
            <person name="Karasinski D."/>
            <person name="Kautmanova I."/>
            <person name="Kiss B."/>
            <person name="Kocsube S."/>
            <person name="Kotiranta H."/>
            <person name="LaButti K.M."/>
            <person name="Lechner B.E."/>
            <person name="Liimatainen K."/>
            <person name="Lipzen A."/>
            <person name="Lukacs Z."/>
            <person name="Mihaltcheva S."/>
            <person name="Morgado L.N."/>
            <person name="Niskanen T."/>
            <person name="Noordeloos M.E."/>
            <person name="Ohm R.A."/>
            <person name="Ortiz-Santana B."/>
            <person name="Ovrebo C."/>
            <person name="Racz N."/>
            <person name="Riley R."/>
            <person name="Savchenko A."/>
            <person name="Shiryaev A."/>
            <person name="Soop K."/>
            <person name="Spirin V."/>
            <person name="Szebenyi C."/>
            <person name="Tomsovsky M."/>
            <person name="Tulloss R.E."/>
            <person name="Uehling J."/>
            <person name="Grigoriev I.V."/>
            <person name="Vagvolgyi C."/>
            <person name="Papp T."/>
            <person name="Martin F.M."/>
            <person name="Miettinen O."/>
            <person name="Hibbett D.S."/>
            <person name="Nagy L.G."/>
        </authorList>
    </citation>
    <scope>NUCLEOTIDE SEQUENCE [LARGE SCALE GENOMIC DNA]</scope>
    <source>
        <strain evidence="1 2">NL-1719</strain>
    </source>
</reference>